<dbReference type="Proteomes" id="UP000663823">
    <property type="component" value="Unassembled WGS sequence"/>
</dbReference>
<protein>
    <submittedName>
        <fullName evidence="2">Uncharacterized protein</fullName>
    </submittedName>
</protein>
<dbReference type="EMBL" id="CAJOAX010033348">
    <property type="protein sequence ID" value="CAF4254706.1"/>
    <property type="molecule type" value="Genomic_DNA"/>
</dbReference>
<sequence length="27" mass="3070">KSLFNFANRKTNSPTTPTNDQNQDDDT</sequence>
<evidence type="ECO:0000313" key="3">
    <source>
        <dbReference type="Proteomes" id="UP000663823"/>
    </source>
</evidence>
<reference evidence="2" key="1">
    <citation type="submission" date="2021-02" db="EMBL/GenBank/DDBJ databases">
        <authorList>
            <person name="Nowell W R."/>
        </authorList>
    </citation>
    <scope>NUCLEOTIDE SEQUENCE</scope>
</reference>
<accession>A0A820EVG5</accession>
<dbReference type="AlphaFoldDB" id="A0A820EVG5"/>
<evidence type="ECO:0000256" key="1">
    <source>
        <dbReference type="SAM" id="MobiDB-lite"/>
    </source>
</evidence>
<organism evidence="2 3">
    <name type="scientific">Rotaria sordida</name>
    <dbReference type="NCBI Taxonomy" id="392033"/>
    <lineage>
        <taxon>Eukaryota</taxon>
        <taxon>Metazoa</taxon>
        <taxon>Spiralia</taxon>
        <taxon>Gnathifera</taxon>
        <taxon>Rotifera</taxon>
        <taxon>Eurotatoria</taxon>
        <taxon>Bdelloidea</taxon>
        <taxon>Philodinida</taxon>
        <taxon>Philodinidae</taxon>
        <taxon>Rotaria</taxon>
    </lineage>
</organism>
<gene>
    <name evidence="2" type="ORF">OTI717_LOCUS40552</name>
</gene>
<feature type="non-terminal residue" evidence="2">
    <location>
        <position position="1"/>
    </location>
</feature>
<comment type="caution">
    <text evidence="2">The sequence shown here is derived from an EMBL/GenBank/DDBJ whole genome shotgun (WGS) entry which is preliminary data.</text>
</comment>
<proteinExistence type="predicted"/>
<feature type="region of interest" description="Disordered" evidence="1">
    <location>
        <begin position="1"/>
        <end position="27"/>
    </location>
</feature>
<name>A0A820EVG5_9BILA</name>
<evidence type="ECO:0000313" key="2">
    <source>
        <dbReference type="EMBL" id="CAF4254706.1"/>
    </source>
</evidence>